<dbReference type="EMBL" id="UOFI01000002">
    <property type="protein sequence ID" value="VAW60610.1"/>
    <property type="molecule type" value="Genomic_DNA"/>
</dbReference>
<evidence type="ECO:0000313" key="2">
    <source>
        <dbReference type="EMBL" id="VAW60610.1"/>
    </source>
</evidence>
<feature type="domain" description="Transcriptional regulator AbiEi antitoxin N-terminal" evidence="1">
    <location>
        <begin position="7"/>
        <end position="96"/>
    </location>
</feature>
<dbReference type="AlphaFoldDB" id="A0A3B0X7R4"/>
<organism evidence="2">
    <name type="scientific">hydrothermal vent metagenome</name>
    <dbReference type="NCBI Taxonomy" id="652676"/>
    <lineage>
        <taxon>unclassified sequences</taxon>
        <taxon>metagenomes</taxon>
        <taxon>ecological metagenomes</taxon>
    </lineage>
</organism>
<name>A0A3B0X7R4_9ZZZZ</name>
<proteinExistence type="predicted"/>
<accession>A0A3B0X7R4</accession>
<reference evidence="2" key="1">
    <citation type="submission" date="2018-06" db="EMBL/GenBank/DDBJ databases">
        <authorList>
            <person name="Zhirakovskaya E."/>
        </authorList>
    </citation>
    <scope>NUCLEOTIDE SEQUENCE</scope>
</reference>
<dbReference type="Pfam" id="PF17194">
    <property type="entry name" value="AbiEi_3_N"/>
    <property type="match status" value="1"/>
</dbReference>
<protein>
    <submittedName>
        <fullName evidence="2">Ynd</fullName>
    </submittedName>
</protein>
<sequence length="159" mass="18396">MSVQTGSKLNRLEHALPEGLLVDASWLEQRGYYGSQRSQYVSAGWLDQPARGVFCRPRGVVSWEQVVISLQTLLEFPVSVGGRSALELQGYAHYLSQSQKSIHLYCDKKLPAWVFKLDIEQTFISHNRLRYLPEVQIPEALRVFCDQYWHFPREYVPLP</sequence>
<dbReference type="InterPro" id="IPR033455">
    <property type="entry name" value="AbiEi_3_N"/>
</dbReference>
<gene>
    <name evidence="2" type="ORF">MNBD_GAMMA09-3683</name>
</gene>
<evidence type="ECO:0000259" key="1">
    <source>
        <dbReference type="Pfam" id="PF17194"/>
    </source>
</evidence>